<dbReference type="GO" id="GO:0044877">
    <property type="term" value="F:protein-containing complex binding"/>
    <property type="evidence" value="ECO:0007669"/>
    <property type="project" value="TreeGrafter"/>
</dbReference>
<dbReference type="PANTHER" id="PTHR12126">
    <property type="entry name" value="NADH-UBIQUINONE OXIDOREDUCTASE 39 KDA SUBUNIT-RELATED"/>
    <property type="match status" value="1"/>
</dbReference>
<proteinExistence type="predicted"/>
<reference evidence="2 3" key="1">
    <citation type="submission" date="2018-08" db="EMBL/GenBank/DDBJ databases">
        <title>Complete genome sequencing of Blastochloris tepida GI.</title>
        <authorList>
            <person name="Tsukatani Y."/>
            <person name="Mori H."/>
        </authorList>
    </citation>
    <scope>NUCLEOTIDE SEQUENCE [LARGE SCALE GENOMIC DNA]</scope>
    <source>
        <strain evidence="2 3">GI</strain>
    </source>
</reference>
<dbReference type="RefSeq" id="WP_126397792.1">
    <property type="nucleotide sequence ID" value="NZ_AP018907.1"/>
</dbReference>
<evidence type="ECO:0000313" key="3">
    <source>
        <dbReference type="Proteomes" id="UP000266934"/>
    </source>
</evidence>
<dbReference type="AlphaFoldDB" id="A0A348FXQ7"/>
<evidence type="ECO:0000313" key="2">
    <source>
        <dbReference type="EMBL" id="BBF92090.1"/>
    </source>
</evidence>
<dbReference type="FunFam" id="3.40.50.720:FF:000702">
    <property type="entry name" value="NADH dehydrogenase (Ubiquinone)"/>
    <property type="match status" value="1"/>
</dbReference>
<dbReference type="Gene3D" id="3.40.50.720">
    <property type="entry name" value="NAD(P)-binding Rossmann-like Domain"/>
    <property type="match status" value="1"/>
</dbReference>
<sequence length="317" mass="33383">MDRLVTVFGGSGFVGRHIVRALAKAGWRVRAAVRRPDLAGHLQPLGTVGQISAVQANLRYPDSVRQAVAGAHAVVNAVGILFETGRQRFDSLHAEGAGTVAEAAAAAGARLVHVSAIGADPKSASIYARTKAAGEEKVRAAVPGAVILRPSIVFGPEDGFFNLFASIARISPVLPLVGGGKTCFQPVYVGDVAKAALKGVEGTAAPGIYELGGPEVKTFEELLRMVLDITGRKRLLVPLPFPVAYLQALVMQYLPSPLLTPDQVTLLKSHNIVSHAAIQSGHTLEGLGITPTALMSVLPNYLSRFRREGQFSEPPPV</sequence>
<protein>
    <submittedName>
        <fullName evidence="2">3-beta-hydroxy-Delta(5)-steroid dehydrogenase</fullName>
    </submittedName>
</protein>
<dbReference type="SUPFAM" id="SSF51735">
    <property type="entry name" value="NAD(P)-binding Rossmann-fold domains"/>
    <property type="match status" value="1"/>
</dbReference>
<keyword evidence="3" id="KW-1185">Reference proteome</keyword>
<dbReference type="CDD" id="cd05271">
    <property type="entry name" value="NDUFA9_like_SDR_a"/>
    <property type="match status" value="1"/>
</dbReference>
<dbReference type="EMBL" id="AP018907">
    <property type="protein sequence ID" value="BBF92090.1"/>
    <property type="molecule type" value="Genomic_DNA"/>
</dbReference>
<dbReference type="Proteomes" id="UP000266934">
    <property type="component" value="Chromosome"/>
</dbReference>
<feature type="domain" description="NAD-dependent epimerase/dehydratase" evidence="1">
    <location>
        <begin position="5"/>
        <end position="212"/>
    </location>
</feature>
<evidence type="ECO:0000259" key="1">
    <source>
        <dbReference type="Pfam" id="PF01370"/>
    </source>
</evidence>
<accession>A0A348FXQ7</accession>
<gene>
    <name evidence="2" type="ORF">BLTE_07750</name>
</gene>
<dbReference type="InterPro" id="IPR001509">
    <property type="entry name" value="Epimerase_deHydtase"/>
</dbReference>
<dbReference type="OrthoDB" id="9776313at2"/>
<dbReference type="InterPro" id="IPR036291">
    <property type="entry name" value="NAD(P)-bd_dom_sf"/>
</dbReference>
<dbReference type="PANTHER" id="PTHR12126:SF11">
    <property type="entry name" value="NADH DEHYDROGENASE [UBIQUINONE] 1 ALPHA SUBCOMPLEX SUBUNIT 9, MITOCHONDRIAL"/>
    <property type="match status" value="1"/>
</dbReference>
<name>A0A348FXQ7_9HYPH</name>
<dbReference type="InterPro" id="IPR051207">
    <property type="entry name" value="ComplexI_NDUFA9_subunit"/>
</dbReference>
<organism evidence="2 3">
    <name type="scientific">Blastochloris tepida</name>
    <dbReference type="NCBI Taxonomy" id="2233851"/>
    <lineage>
        <taxon>Bacteria</taxon>
        <taxon>Pseudomonadati</taxon>
        <taxon>Pseudomonadota</taxon>
        <taxon>Alphaproteobacteria</taxon>
        <taxon>Hyphomicrobiales</taxon>
        <taxon>Blastochloridaceae</taxon>
        <taxon>Blastochloris</taxon>
    </lineage>
</organism>
<dbReference type="KEGG" id="blag:BLTE_07750"/>
<dbReference type="Pfam" id="PF01370">
    <property type="entry name" value="Epimerase"/>
    <property type="match status" value="1"/>
</dbReference>